<evidence type="ECO:0000259" key="7">
    <source>
        <dbReference type="Pfam" id="PF02687"/>
    </source>
</evidence>
<feature type="transmembrane region" description="Helical" evidence="6">
    <location>
        <begin position="736"/>
        <end position="756"/>
    </location>
</feature>
<dbReference type="InterPro" id="IPR038766">
    <property type="entry name" value="Membrane_comp_ABC_pdt"/>
</dbReference>
<dbReference type="PANTHER" id="PTHR30287">
    <property type="entry name" value="MEMBRANE COMPONENT OF PREDICTED ABC SUPERFAMILY METABOLITE UPTAKE TRANSPORTER"/>
    <property type="match status" value="1"/>
</dbReference>
<feature type="transmembrane region" description="Helical" evidence="6">
    <location>
        <begin position="439"/>
        <end position="465"/>
    </location>
</feature>
<evidence type="ECO:0000256" key="1">
    <source>
        <dbReference type="ARBA" id="ARBA00004651"/>
    </source>
</evidence>
<dbReference type="Proteomes" id="UP000440694">
    <property type="component" value="Unassembled WGS sequence"/>
</dbReference>
<organism evidence="9 10">
    <name type="scientific">Hyphomicrobium album</name>
    <dbReference type="NCBI Taxonomy" id="2665159"/>
    <lineage>
        <taxon>Bacteria</taxon>
        <taxon>Pseudomonadati</taxon>
        <taxon>Pseudomonadota</taxon>
        <taxon>Alphaproteobacteria</taxon>
        <taxon>Hyphomicrobiales</taxon>
        <taxon>Hyphomicrobiaceae</taxon>
        <taxon>Hyphomicrobium</taxon>
    </lineage>
</organism>
<feature type="transmembrane region" description="Helical" evidence="6">
    <location>
        <begin position="409"/>
        <end position="433"/>
    </location>
</feature>
<comment type="caution">
    <text evidence="9">The sequence shown here is derived from an EMBL/GenBank/DDBJ whole genome shotgun (WGS) entry which is preliminary data.</text>
</comment>
<evidence type="ECO:0000259" key="8">
    <source>
        <dbReference type="Pfam" id="PF12704"/>
    </source>
</evidence>
<sequence>MTATDAIKTAAPQGERRLPLLLGIAARELRSGISGFRIFIACVALGVLVITAVGAVSDALRAGFEKQGEAILGGDLTLARTHVRAVGEERDAIDAFGRVSETATMRTMARRPDNSDQALAELKAVDAAYPLVGAVEVAGGKPLQEALREGAVVDSALLERLKLKVGDAIALGSAQVKVAGALKTEPDGITDRLTYGPRVLISEATLEKSELIKPGTLVRWRYAVKTGEASADEDALLALRQRIEADLPEAGFTIADRRDPSPQVSRTLERLRQFLTLIGLTALLVGGVGIANAVATFIDKRRKVIATMKSIGATSRMVLSIFLAEVLAVAAMGVVIGLVLGTLAPFVLDWLFGDMLPIAAEMTVKPLSIVTALVYGFGVALLFTLWPLGRVERVSASMLFRDEVAHEPAMPRMWVVLATLGVAALLVVFALLTSDSKRIAIYFTVGLVVVFAVFAALGWAVTWVARRLPRPRYPELALALGNLGAPGGLTRSVVLSLGAGLSLLVAVALADASLVRELKDRLPTSSPDYFVLDVPKDDYDAMRSLIEGRVPGVTMEEAPMLRGRLVRLNDVPVEEVKAPPEAQWVLNGDRGLSYADEVPPGSRVVAGDWWPKDYSGEPLVSFEADLASKLGLKLGDKVTVNVLGRNLTATISNLREVKWESLAINFVMLFSPNTLAGAPHNLLVTVSLPEGTALAAEGEAMRELSKVYPSVTAIRVKDVLAMVNGVFAQVMTAVRAAGSVTLLAGALVLAGALATAQRRRILEAVILKTLGATRRRILVSHFLEYLILASITALFAVLLGALAASIVVGQLMHIPFAFSAGAVALALALSMGLVFLFGSAGTWAVLRAPAVPYLRSE</sequence>
<feature type="transmembrane region" description="Helical" evidence="6">
    <location>
        <begin position="814"/>
        <end position="837"/>
    </location>
</feature>
<proteinExistence type="predicted"/>
<keyword evidence="3 6" id="KW-0812">Transmembrane</keyword>
<gene>
    <name evidence="9" type="ORF">GIW81_11350</name>
</gene>
<name>A0A6I3KM71_9HYPH</name>
<feature type="domain" description="ABC3 transporter permease C-terminal" evidence="7">
    <location>
        <begin position="278"/>
        <end position="391"/>
    </location>
</feature>
<protein>
    <submittedName>
        <fullName evidence="9">FtsX-like permease family protein</fullName>
    </submittedName>
</protein>
<comment type="subcellular location">
    <subcellularLocation>
        <location evidence="1">Cell membrane</location>
        <topology evidence="1">Multi-pass membrane protein</topology>
    </subcellularLocation>
</comment>
<dbReference type="InterPro" id="IPR025857">
    <property type="entry name" value="MacB_PCD"/>
</dbReference>
<dbReference type="EMBL" id="WMBQ01000001">
    <property type="protein sequence ID" value="MTD94926.1"/>
    <property type="molecule type" value="Genomic_DNA"/>
</dbReference>
<evidence type="ECO:0000313" key="9">
    <source>
        <dbReference type="EMBL" id="MTD94926.1"/>
    </source>
</evidence>
<evidence type="ECO:0000256" key="4">
    <source>
        <dbReference type="ARBA" id="ARBA00022989"/>
    </source>
</evidence>
<feature type="transmembrane region" description="Helical" evidence="6">
    <location>
        <begin position="777"/>
        <end position="808"/>
    </location>
</feature>
<dbReference type="Pfam" id="PF12704">
    <property type="entry name" value="MacB_PCD"/>
    <property type="match status" value="1"/>
</dbReference>
<dbReference type="GO" id="GO:0005886">
    <property type="term" value="C:plasma membrane"/>
    <property type="evidence" value="ECO:0007669"/>
    <property type="project" value="UniProtKB-SubCell"/>
</dbReference>
<feature type="domain" description="MacB-like periplasmic core" evidence="8">
    <location>
        <begin position="40"/>
        <end position="214"/>
    </location>
</feature>
<dbReference type="RefSeq" id="WP_324614985.1">
    <property type="nucleotide sequence ID" value="NZ_WMBQ01000001.1"/>
</dbReference>
<evidence type="ECO:0000256" key="6">
    <source>
        <dbReference type="SAM" id="Phobius"/>
    </source>
</evidence>
<accession>A0A6I3KM71</accession>
<keyword evidence="5 6" id="KW-0472">Membrane</keyword>
<evidence type="ECO:0000313" key="10">
    <source>
        <dbReference type="Proteomes" id="UP000440694"/>
    </source>
</evidence>
<feature type="transmembrane region" description="Helical" evidence="6">
    <location>
        <begin position="274"/>
        <end position="298"/>
    </location>
</feature>
<evidence type="ECO:0000256" key="3">
    <source>
        <dbReference type="ARBA" id="ARBA00022692"/>
    </source>
</evidence>
<feature type="transmembrane region" description="Helical" evidence="6">
    <location>
        <begin position="367"/>
        <end position="388"/>
    </location>
</feature>
<dbReference type="InterPro" id="IPR003838">
    <property type="entry name" value="ABC3_permease_C"/>
</dbReference>
<reference evidence="9 10" key="1">
    <citation type="submission" date="2019-11" db="EMBL/GenBank/DDBJ databases">
        <title>Identification of a novel strain.</title>
        <authorList>
            <person name="Xu Q."/>
            <person name="Wang G."/>
        </authorList>
    </citation>
    <scope>NUCLEOTIDE SEQUENCE [LARGE SCALE GENOMIC DNA]</scope>
    <source>
        <strain evidence="10">xq</strain>
    </source>
</reference>
<keyword evidence="10" id="KW-1185">Reference proteome</keyword>
<dbReference type="PANTHER" id="PTHR30287:SF1">
    <property type="entry name" value="INNER MEMBRANE PROTEIN"/>
    <property type="match status" value="1"/>
</dbReference>
<feature type="transmembrane region" description="Helical" evidence="6">
    <location>
        <begin position="36"/>
        <end position="56"/>
    </location>
</feature>
<dbReference type="Pfam" id="PF02687">
    <property type="entry name" value="FtsX"/>
    <property type="match status" value="2"/>
</dbReference>
<feature type="transmembrane region" description="Helical" evidence="6">
    <location>
        <begin position="493"/>
        <end position="515"/>
    </location>
</feature>
<keyword evidence="2" id="KW-1003">Cell membrane</keyword>
<feature type="transmembrane region" description="Helical" evidence="6">
    <location>
        <begin position="319"/>
        <end position="347"/>
    </location>
</feature>
<evidence type="ECO:0000256" key="5">
    <source>
        <dbReference type="ARBA" id="ARBA00023136"/>
    </source>
</evidence>
<feature type="domain" description="ABC3 transporter permease C-terminal" evidence="7">
    <location>
        <begin position="738"/>
        <end position="848"/>
    </location>
</feature>
<keyword evidence="4 6" id="KW-1133">Transmembrane helix</keyword>
<evidence type="ECO:0000256" key="2">
    <source>
        <dbReference type="ARBA" id="ARBA00022475"/>
    </source>
</evidence>
<dbReference type="AlphaFoldDB" id="A0A6I3KM71"/>